<accession>A0A1Q2MGE8</accession>
<dbReference type="STRING" id="1851148.SMSP2_02102"/>
<proteinExistence type="predicted"/>
<reference evidence="2" key="1">
    <citation type="submission" date="2017-02" db="EMBL/GenBank/DDBJ databases">
        <title>Comparative genomics and description of representatives of a novel lineage of planctomycetes thriving in anoxic sediments.</title>
        <authorList>
            <person name="Spring S."/>
            <person name="Bunk B."/>
            <person name="Sproer C."/>
        </authorList>
    </citation>
    <scope>NUCLEOTIDE SEQUENCE [LARGE SCALE GENOMIC DNA]</scope>
    <source>
        <strain evidence="2">SM-Chi-D1</strain>
    </source>
</reference>
<keyword evidence="2" id="KW-1185">Reference proteome</keyword>
<dbReference type="EMBL" id="CP019646">
    <property type="protein sequence ID" value="AQQ71724.1"/>
    <property type="molecule type" value="Genomic_DNA"/>
</dbReference>
<sequence>MKAEGLRMNVKLKTRTSFAFRAIRLYAVLLKMTAEQALGMAKSTINEHIKNIFAKKELIERHVMQKFGNSEFVCRKFRRTTHRRAMDG</sequence>
<dbReference type="AlphaFoldDB" id="A0A1Q2MGE8"/>
<evidence type="ECO:0000313" key="2">
    <source>
        <dbReference type="Proteomes" id="UP000188181"/>
    </source>
</evidence>
<dbReference type="KEGG" id="pbas:SMSP2_02102"/>
<dbReference type="Proteomes" id="UP000188181">
    <property type="component" value="Chromosome"/>
</dbReference>
<gene>
    <name evidence="1" type="ORF">SMSP2_02102</name>
</gene>
<protein>
    <submittedName>
        <fullName evidence="1">Virulence protein</fullName>
    </submittedName>
</protein>
<organism evidence="1 2">
    <name type="scientific">Limihaloglobus sulfuriphilus</name>
    <dbReference type="NCBI Taxonomy" id="1851148"/>
    <lineage>
        <taxon>Bacteria</taxon>
        <taxon>Pseudomonadati</taxon>
        <taxon>Planctomycetota</taxon>
        <taxon>Phycisphaerae</taxon>
        <taxon>Sedimentisphaerales</taxon>
        <taxon>Sedimentisphaeraceae</taxon>
        <taxon>Limihaloglobus</taxon>
    </lineage>
</organism>
<name>A0A1Q2MGE8_9BACT</name>
<evidence type="ECO:0000313" key="1">
    <source>
        <dbReference type="EMBL" id="AQQ71724.1"/>
    </source>
</evidence>